<evidence type="ECO:0000313" key="10">
    <source>
        <dbReference type="Proteomes" id="UP000234849"/>
    </source>
</evidence>
<evidence type="ECO:0000259" key="8">
    <source>
        <dbReference type="Pfam" id="PF03460"/>
    </source>
</evidence>
<dbReference type="SUPFAM" id="SSF55124">
    <property type="entry name" value="Nitrite/Sulfite reductase N-terminal domain-like"/>
    <property type="match status" value="2"/>
</dbReference>
<dbReference type="InterPro" id="IPR005117">
    <property type="entry name" value="NiRdtase/SiRdtase_haem-b_fer"/>
</dbReference>
<dbReference type="GO" id="GO:0046872">
    <property type="term" value="F:metal ion binding"/>
    <property type="evidence" value="ECO:0007669"/>
    <property type="project" value="UniProtKB-KW"/>
</dbReference>
<reference evidence="9 10" key="1">
    <citation type="journal article" date="2017" name="Genome Med.">
        <title>A novel Ruminococcus gnavus clade enriched in inflammatory bowel disease patients.</title>
        <authorList>
            <person name="Hall A.B."/>
            <person name="Yassour M."/>
            <person name="Sauk J."/>
            <person name="Garner A."/>
            <person name="Jiang X."/>
            <person name="Arthur T."/>
            <person name="Lagoudas G.K."/>
            <person name="Vatanen T."/>
            <person name="Fornelos N."/>
            <person name="Wilson R."/>
            <person name="Bertha M."/>
            <person name="Cohen M."/>
            <person name="Garber J."/>
            <person name="Khalili H."/>
            <person name="Gevers D."/>
            <person name="Ananthakrishnan A.N."/>
            <person name="Kugathasan S."/>
            <person name="Lander E.S."/>
            <person name="Blainey P."/>
            <person name="Vlamakis H."/>
            <person name="Xavier R.J."/>
            <person name="Huttenhower C."/>
        </authorList>
    </citation>
    <scope>NUCLEOTIDE SEQUENCE [LARGE SCALE GENOMIC DNA]</scope>
    <source>
        <strain evidence="9 10">RJX1118</strain>
    </source>
</reference>
<feature type="domain" description="Nitrite/sulphite reductase 4Fe-4S" evidence="7">
    <location>
        <begin position="119"/>
        <end position="260"/>
    </location>
</feature>
<dbReference type="PANTHER" id="PTHR32439:SF9">
    <property type="entry name" value="BLR3264 PROTEIN"/>
    <property type="match status" value="1"/>
</dbReference>
<evidence type="ECO:0000259" key="7">
    <source>
        <dbReference type="Pfam" id="PF01077"/>
    </source>
</evidence>
<evidence type="ECO:0000256" key="6">
    <source>
        <dbReference type="ARBA" id="ARBA00023014"/>
    </source>
</evidence>
<dbReference type="Pfam" id="PF03460">
    <property type="entry name" value="NIR_SIR_ferr"/>
    <property type="match status" value="2"/>
</dbReference>
<feature type="domain" description="Nitrite/Sulfite reductase ferredoxin-like" evidence="8">
    <location>
        <begin position="45"/>
        <end position="107"/>
    </location>
</feature>
<accession>A0A2N5NMZ4</accession>
<dbReference type="Gene3D" id="3.30.413.10">
    <property type="entry name" value="Sulfite Reductase Hemoprotein, domain 1"/>
    <property type="match status" value="2"/>
</dbReference>
<dbReference type="PRINTS" id="PR00397">
    <property type="entry name" value="SIROHAEM"/>
</dbReference>
<evidence type="ECO:0000256" key="5">
    <source>
        <dbReference type="ARBA" id="ARBA00023004"/>
    </source>
</evidence>
<dbReference type="InterPro" id="IPR006066">
    <property type="entry name" value="NO2/SO3_Rdtase_FeS/sirohaem_BS"/>
</dbReference>
<dbReference type="InterPro" id="IPR045854">
    <property type="entry name" value="NO2/SO3_Rdtase_4Fe4S_sf"/>
</dbReference>
<organism evidence="9 10">
    <name type="scientific">Mediterraneibacter gnavus</name>
    <name type="common">Ruminococcus gnavus</name>
    <dbReference type="NCBI Taxonomy" id="33038"/>
    <lineage>
        <taxon>Bacteria</taxon>
        <taxon>Bacillati</taxon>
        <taxon>Bacillota</taxon>
        <taxon>Clostridia</taxon>
        <taxon>Lachnospirales</taxon>
        <taxon>Lachnospiraceae</taxon>
        <taxon>Mediterraneibacter</taxon>
    </lineage>
</organism>
<dbReference type="Pfam" id="PF01077">
    <property type="entry name" value="NIR_SIR"/>
    <property type="match status" value="1"/>
</dbReference>
<dbReference type="Gene3D" id="3.90.480.10">
    <property type="entry name" value="Sulfite Reductase Hemoprotein,Domain 2"/>
    <property type="match status" value="1"/>
</dbReference>
<evidence type="ECO:0000256" key="4">
    <source>
        <dbReference type="ARBA" id="ARBA00023002"/>
    </source>
</evidence>
<dbReference type="PANTHER" id="PTHR32439">
    <property type="entry name" value="FERREDOXIN--NITRITE REDUCTASE, CHLOROPLASTIC"/>
    <property type="match status" value="1"/>
</dbReference>
<evidence type="ECO:0000313" key="9">
    <source>
        <dbReference type="EMBL" id="PLT58273.1"/>
    </source>
</evidence>
<dbReference type="GO" id="GO:0016491">
    <property type="term" value="F:oxidoreductase activity"/>
    <property type="evidence" value="ECO:0007669"/>
    <property type="project" value="UniProtKB-KW"/>
</dbReference>
<dbReference type="InterPro" id="IPR036136">
    <property type="entry name" value="Nit/Sulf_reduc_fer-like_dom_sf"/>
</dbReference>
<evidence type="ECO:0000256" key="1">
    <source>
        <dbReference type="ARBA" id="ARBA00022485"/>
    </source>
</evidence>
<keyword evidence="3" id="KW-0479">Metal-binding</keyword>
<dbReference type="AlphaFoldDB" id="A0A2N5NMZ4"/>
<gene>
    <name evidence="9" type="ORF">CDL18_01485</name>
</gene>
<protein>
    <submittedName>
        <fullName evidence="9">Ferredoxin--nitrite reductase</fullName>
    </submittedName>
</protein>
<dbReference type="SUPFAM" id="SSF56014">
    <property type="entry name" value="Nitrite and sulphite reductase 4Fe-4S domain-like"/>
    <property type="match status" value="2"/>
</dbReference>
<evidence type="ECO:0000256" key="2">
    <source>
        <dbReference type="ARBA" id="ARBA00022617"/>
    </source>
</evidence>
<proteinExistence type="predicted"/>
<dbReference type="RefSeq" id="WP_101878998.1">
    <property type="nucleotide sequence ID" value="NZ_NIHM01000001.1"/>
</dbReference>
<keyword evidence="6" id="KW-0411">Iron-sulfur</keyword>
<keyword evidence="1" id="KW-0004">4Fe-4S</keyword>
<comment type="caution">
    <text evidence="9">The sequence shown here is derived from an EMBL/GenBank/DDBJ whole genome shotgun (WGS) entry which is preliminary data.</text>
</comment>
<dbReference type="GO" id="GO:0051539">
    <property type="term" value="F:4 iron, 4 sulfur cluster binding"/>
    <property type="evidence" value="ECO:0007669"/>
    <property type="project" value="UniProtKB-KW"/>
</dbReference>
<name>A0A2N5NMZ4_MEDGN</name>
<keyword evidence="5" id="KW-0408">Iron</keyword>
<dbReference type="InterPro" id="IPR051329">
    <property type="entry name" value="NIR_SIR_4Fe-4S"/>
</dbReference>
<keyword evidence="4" id="KW-0560">Oxidoreductase</keyword>
<dbReference type="Proteomes" id="UP000234849">
    <property type="component" value="Unassembled WGS sequence"/>
</dbReference>
<keyword evidence="2" id="KW-0349">Heme</keyword>
<dbReference type="GO" id="GO:0020037">
    <property type="term" value="F:heme binding"/>
    <property type="evidence" value="ECO:0007669"/>
    <property type="project" value="InterPro"/>
</dbReference>
<sequence length="520" mass="57415">MLSKDLLQQFEDNITRFDENIHAFENGEIDRQTFKGISGGFGSYAQKEQGYMLRLRLPGGHITKEKLKFLADKISEHQISLLKLTTCQTIQFHDLSVDSVPQLIRDALKVGIITHGGGGDNPRNVMASPLTGTAPDETFDVFPYAQAVGEYLLTEMPGLHMPRKLKVGFSNTQANEVHATFRDLGFVARENGTFSVYCAGGLGPNPKLGVHITDNADPSEVSLYVHAMIRLFTTYGNYESRAKSRTRYLQDTLGEEKIRNYFLQFVEDAQKEMTPWPVEPVHPISKSADGTLSEALLTEKRVLPQKQNGLYTVSYHPLGGRLAPQKPSELYAVIKEMPETELRISPDGTLYIINLTAKEVPAVLEATKDGAASLFESSVSCIGVPICQHGLRNSYALLESCIQRVRKEQFADRVLPCIHISGCPSSCGSHQAGSIGLVGHSKRMDGKMEPAFKLFVNGDSEEPGAHLGIEKGVLLETVIPEFFAALGKRISAADSTFDVWYPTHTEEFDTLAAEYAEKTQ</sequence>
<evidence type="ECO:0000256" key="3">
    <source>
        <dbReference type="ARBA" id="ARBA00022723"/>
    </source>
</evidence>
<dbReference type="InterPro" id="IPR006067">
    <property type="entry name" value="NO2/SO3_Rdtase_4Fe4S_dom"/>
</dbReference>
<dbReference type="EMBL" id="NIHM01000001">
    <property type="protein sequence ID" value="PLT58273.1"/>
    <property type="molecule type" value="Genomic_DNA"/>
</dbReference>
<feature type="domain" description="Nitrite/Sulfite reductase ferredoxin-like" evidence="8">
    <location>
        <begin position="304"/>
        <end position="368"/>
    </location>
</feature>